<dbReference type="AlphaFoldDB" id="A0A1J7C6R9"/>
<feature type="compositionally biased region" description="Low complexity" evidence="12">
    <location>
        <begin position="460"/>
        <end position="499"/>
    </location>
</feature>
<dbReference type="CDD" id="cd00143">
    <property type="entry name" value="PP2Cc"/>
    <property type="match status" value="1"/>
</dbReference>
<feature type="compositionally biased region" description="Gly residues" evidence="12">
    <location>
        <begin position="294"/>
        <end position="309"/>
    </location>
</feature>
<evidence type="ECO:0000256" key="11">
    <source>
        <dbReference type="ARBA" id="ARBA00079123"/>
    </source>
</evidence>
<feature type="compositionally biased region" description="Low complexity" evidence="12">
    <location>
        <begin position="310"/>
        <end position="321"/>
    </location>
</feature>
<evidence type="ECO:0000256" key="3">
    <source>
        <dbReference type="ARBA" id="ARBA00022723"/>
    </source>
</evidence>
<comment type="catalytic activity">
    <reaction evidence="8">
        <text>O-phospho-L-threonyl-[protein] + H2O = L-threonyl-[protein] + phosphate</text>
        <dbReference type="Rhea" id="RHEA:47004"/>
        <dbReference type="Rhea" id="RHEA-COMP:11060"/>
        <dbReference type="Rhea" id="RHEA-COMP:11605"/>
        <dbReference type="ChEBI" id="CHEBI:15377"/>
        <dbReference type="ChEBI" id="CHEBI:30013"/>
        <dbReference type="ChEBI" id="CHEBI:43474"/>
        <dbReference type="ChEBI" id="CHEBI:61977"/>
        <dbReference type="EC" id="3.1.3.16"/>
    </reaction>
</comment>
<dbReference type="SUPFAM" id="SSF81606">
    <property type="entry name" value="PP2C-like"/>
    <property type="match status" value="1"/>
</dbReference>
<dbReference type="PROSITE" id="PS51746">
    <property type="entry name" value="PPM_2"/>
    <property type="match status" value="1"/>
</dbReference>
<feature type="region of interest" description="Disordered" evidence="12">
    <location>
        <begin position="294"/>
        <end position="339"/>
    </location>
</feature>
<proteinExistence type="predicted"/>
<accession>A0A1J7C6R9</accession>
<dbReference type="GO" id="GO:0004722">
    <property type="term" value="F:protein serine/threonine phosphatase activity"/>
    <property type="evidence" value="ECO:0007669"/>
    <property type="project" value="UniProtKB-EC"/>
</dbReference>
<evidence type="ECO:0000259" key="13">
    <source>
        <dbReference type="PROSITE" id="PS51746"/>
    </source>
</evidence>
<dbReference type="PANTHER" id="PTHR13832:SF827">
    <property type="entry name" value="PROTEIN PHOSPHATASE 1L"/>
    <property type="match status" value="1"/>
</dbReference>
<dbReference type="RefSeq" id="WP_071656809.1">
    <property type="nucleotide sequence ID" value="NZ_MLCF01000059.1"/>
</dbReference>
<dbReference type="Pfam" id="PF00481">
    <property type="entry name" value="PP2C"/>
    <property type="match status" value="1"/>
</dbReference>
<dbReference type="SMART" id="SM00331">
    <property type="entry name" value="PP2C_SIG"/>
    <property type="match status" value="1"/>
</dbReference>
<dbReference type="EC" id="3.1.3.16" evidence="2"/>
<dbReference type="SMART" id="SM00332">
    <property type="entry name" value="PP2Cc"/>
    <property type="match status" value="1"/>
</dbReference>
<keyword evidence="4" id="KW-0378">Hydrolase</keyword>
<dbReference type="InterPro" id="IPR036457">
    <property type="entry name" value="PPM-type-like_dom_sf"/>
</dbReference>
<evidence type="ECO:0000256" key="2">
    <source>
        <dbReference type="ARBA" id="ARBA00013081"/>
    </source>
</evidence>
<dbReference type="InterPro" id="IPR001932">
    <property type="entry name" value="PPM-type_phosphatase-like_dom"/>
</dbReference>
<protein>
    <recommendedName>
        <fullName evidence="9">Serine/threonine protein phosphatase PstP</fullName>
        <ecNumber evidence="2">3.1.3.16</ecNumber>
    </recommendedName>
    <alternativeName>
        <fullName evidence="11">Mycobacterial Ser/Thr phosphatase</fullName>
    </alternativeName>
    <alternativeName>
        <fullName evidence="10">PP2C-family Ser/Thr phosphatase</fullName>
    </alternativeName>
</protein>
<feature type="region of interest" description="Disordered" evidence="12">
    <location>
        <begin position="451"/>
        <end position="513"/>
    </location>
</feature>
<dbReference type="GO" id="GO:0046872">
    <property type="term" value="F:metal ion binding"/>
    <property type="evidence" value="ECO:0007669"/>
    <property type="project" value="UniProtKB-KW"/>
</dbReference>
<dbReference type="OrthoDB" id="9801841at2"/>
<keyword evidence="3" id="KW-0479">Metal-binding</keyword>
<evidence type="ECO:0000256" key="10">
    <source>
        <dbReference type="ARBA" id="ARBA00077741"/>
    </source>
</evidence>
<dbReference type="InterPro" id="IPR015655">
    <property type="entry name" value="PP2C"/>
</dbReference>
<evidence type="ECO:0000313" key="14">
    <source>
        <dbReference type="EMBL" id="OIV37256.1"/>
    </source>
</evidence>
<sequence>MSLTLHFAADSHKGMIREGNEDSGYAGPRLLAIADGMGGQAAGEVASSEVIAVVHRLDEDIPGADLLTALGDAVERANDRLRTMVEEDPQLEGMGCTLTAMLFTGQRVGLVHIGDSRAYLLRDGQLTQITTDHKWVQRLVDEGRISAEEAANHPQRNLLMRALDGKGQAEPDLALREFRVGDRYLLCSDGLSDVVSTETMQETLSGYQPPRETVQELIQLALRAGGPDNITVIVADVLETDAGDTFAGQISDSPQVVGAVADAPPTAPMNSLGMGFPAGRAAGLGRAPEGNTVVGGYGPPDGYGTGPGGATAASATPEPGEQSSAEDGSWEIPPDGRARRRNPWLRRSAFGALALCVLGGAAYGGWRWTQSQYYVGAEDGHVAIYRGVDQSLLGLNLSSVEQSYPTAKLSDLPQYNQQAVKSTIGVSSLAEAKTKAGELEHTADVCRTARAEQADKARQKAAGGDKSGASSGTSSRSTTTAKGTKSPSPSPSASPTLSSQDQQTANSCLSNQP</sequence>
<evidence type="ECO:0000256" key="4">
    <source>
        <dbReference type="ARBA" id="ARBA00022801"/>
    </source>
</evidence>
<feature type="compositionally biased region" description="Polar residues" evidence="12">
    <location>
        <begin position="500"/>
        <end position="513"/>
    </location>
</feature>
<dbReference type="Gene3D" id="3.60.40.10">
    <property type="entry name" value="PPM-type phosphatase domain"/>
    <property type="match status" value="1"/>
</dbReference>
<keyword evidence="15" id="KW-1185">Reference proteome</keyword>
<keyword evidence="6" id="KW-0464">Manganese</keyword>
<evidence type="ECO:0000256" key="12">
    <source>
        <dbReference type="SAM" id="MobiDB-lite"/>
    </source>
</evidence>
<evidence type="ECO:0000256" key="6">
    <source>
        <dbReference type="ARBA" id="ARBA00023211"/>
    </source>
</evidence>
<evidence type="ECO:0000313" key="15">
    <source>
        <dbReference type="Proteomes" id="UP000243342"/>
    </source>
</evidence>
<comment type="catalytic activity">
    <reaction evidence="7">
        <text>O-phospho-L-seryl-[protein] + H2O = L-seryl-[protein] + phosphate</text>
        <dbReference type="Rhea" id="RHEA:20629"/>
        <dbReference type="Rhea" id="RHEA-COMP:9863"/>
        <dbReference type="Rhea" id="RHEA-COMP:11604"/>
        <dbReference type="ChEBI" id="CHEBI:15377"/>
        <dbReference type="ChEBI" id="CHEBI:29999"/>
        <dbReference type="ChEBI" id="CHEBI:43474"/>
        <dbReference type="ChEBI" id="CHEBI:83421"/>
        <dbReference type="EC" id="3.1.3.16"/>
    </reaction>
</comment>
<dbReference type="FunFam" id="3.60.40.10:FF:000002">
    <property type="entry name" value="Serine/threonine phosphatase stp"/>
    <property type="match status" value="1"/>
</dbReference>
<evidence type="ECO:0000256" key="8">
    <source>
        <dbReference type="ARBA" id="ARBA00048336"/>
    </source>
</evidence>
<gene>
    <name evidence="14" type="ORF">BIV57_12150</name>
</gene>
<evidence type="ECO:0000256" key="5">
    <source>
        <dbReference type="ARBA" id="ARBA00022912"/>
    </source>
</evidence>
<keyword evidence="5" id="KW-0904">Protein phosphatase</keyword>
<comment type="cofactor">
    <cofactor evidence="1">
        <name>Mn(2+)</name>
        <dbReference type="ChEBI" id="CHEBI:29035"/>
    </cofactor>
</comment>
<dbReference type="EMBL" id="MLCF01000059">
    <property type="protein sequence ID" value="OIV37256.1"/>
    <property type="molecule type" value="Genomic_DNA"/>
</dbReference>
<reference evidence="14 15" key="1">
    <citation type="submission" date="2016-10" db="EMBL/GenBank/DDBJ databases">
        <title>Genome sequence of Streptomyces gilvigriseus MUSC 26.</title>
        <authorList>
            <person name="Lee L.-H."/>
            <person name="Ser H.-L."/>
        </authorList>
    </citation>
    <scope>NUCLEOTIDE SEQUENCE [LARGE SCALE GENOMIC DNA]</scope>
    <source>
        <strain evidence="14 15">MUSC 26</strain>
    </source>
</reference>
<evidence type="ECO:0000256" key="1">
    <source>
        <dbReference type="ARBA" id="ARBA00001936"/>
    </source>
</evidence>
<organism evidence="14 15">
    <name type="scientific">Mangrovactinospora gilvigrisea</name>
    <dbReference type="NCBI Taxonomy" id="1428644"/>
    <lineage>
        <taxon>Bacteria</taxon>
        <taxon>Bacillati</taxon>
        <taxon>Actinomycetota</taxon>
        <taxon>Actinomycetes</taxon>
        <taxon>Kitasatosporales</taxon>
        <taxon>Streptomycetaceae</taxon>
        <taxon>Mangrovactinospora</taxon>
    </lineage>
</organism>
<evidence type="ECO:0000256" key="7">
    <source>
        <dbReference type="ARBA" id="ARBA00047761"/>
    </source>
</evidence>
<dbReference type="Proteomes" id="UP000243342">
    <property type="component" value="Unassembled WGS sequence"/>
</dbReference>
<comment type="caution">
    <text evidence="14">The sequence shown here is derived from an EMBL/GenBank/DDBJ whole genome shotgun (WGS) entry which is preliminary data.</text>
</comment>
<feature type="domain" description="PPM-type phosphatase" evidence="13">
    <location>
        <begin position="4"/>
        <end position="237"/>
    </location>
</feature>
<dbReference type="PANTHER" id="PTHR13832">
    <property type="entry name" value="PROTEIN PHOSPHATASE 2C"/>
    <property type="match status" value="1"/>
</dbReference>
<name>A0A1J7C6R9_9ACTN</name>
<evidence type="ECO:0000256" key="9">
    <source>
        <dbReference type="ARBA" id="ARBA00071184"/>
    </source>
</evidence>
<dbReference type="STRING" id="1428644.BIV57_12150"/>